<dbReference type="Proteomes" id="UP000036681">
    <property type="component" value="Unplaced"/>
</dbReference>
<dbReference type="Pfam" id="PF14500">
    <property type="entry name" value="MMS19_N"/>
    <property type="match status" value="1"/>
</dbReference>
<dbReference type="GO" id="GO:0006281">
    <property type="term" value="P:DNA repair"/>
    <property type="evidence" value="ECO:0007669"/>
    <property type="project" value="UniProtKB-UniRule"/>
</dbReference>
<sequence length="962" mass="108456">MEADGLRDVDLVCAFTEKLLSRSISLREFVQLLGPRLTSTDPEEREKAEEVVVSVLCRLPNNFLEQREVELLLEFLLSRFDSPSMAAGAVVLGINQLVLSCSELPTGCEKSIAQRIFIDGDVQQCSRKDRVALYEVLEYLIRERLEGLRSMGAEFVLGFVRSITGERDPRCLIIVFRLFCKVVQLFSMGPFVEDLFDVVACYYPIEFKPSNNDTSGITRDLLVNACEECLLAHSSFAPFTCQLIAEKLGDSDLEEDVKLEICSFLARACEAFPANALHQQLDDILAGLRMIALNPATNSSFMPQQILDAVKATIKKLSNGFERGSEAIDYICDEFLENSEPFVLQSEMGMSGRSLALLDLLTECHPKMSKTIIEKVLMWLIMIVKGETVNSAANRDEVIDEGFKYLPRWCKLAISTGNDSLLLFHQECLLEVARMSGSKVGRYSLSEVLVSIWNENNSMTGFYNELLAQSFEDVANDNDDLRNSCLSFIHSFALCNWNLFAKLLPSHIDPFRGDPKTIPILCAAVCSRESAQFILQLLQSPLSTSEAWSIRNLENVASMFASNKSEQQMCQTLFYNVFDSLTLASDDTLLEHSTVLAECIQDIGLSFSARIHSDIMRFLADKIERRSILFLLVYLFVVQSEDVGEMTDMLGRLPDVGMEWQKIILIGAIFNKTENIENKMKEFDVLCSKFSRASQLKYKGVICRQLLLIDKAQGWEIFESLLDEAEGHPKDETLLSCALDEVVNLDSRWSDISKCAYHSTVLARQRIFCQMLPILLRHFNQLQKDDVSARSVYFRMLSPLLKLAEKIAVPLNHEYLKLLPMFCEALDATELSLATVEVIVNGLEGLIKAASRDEIQADFIRKVLPKLQHFVTHGTSIRLILSALECLELLARRCDPLFLLSYFPDVVSSTVAASKSKKRKIRSKAANGVINNEVSIKGSKKRDSGGRQFLHIYVCNRRFMCF</sequence>
<dbReference type="GO" id="GO:0005634">
    <property type="term" value="C:nucleus"/>
    <property type="evidence" value="ECO:0007669"/>
    <property type="project" value="UniProtKB-SubCell"/>
</dbReference>
<dbReference type="GO" id="GO:0051604">
    <property type="term" value="P:protein maturation"/>
    <property type="evidence" value="ECO:0007669"/>
    <property type="project" value="UniProtKB-UniRule"/>
</dbReference>
<protein>
    <recommendedName>
        <fullName evidence="1">MMS19 nucleotide excision repair protein</fullName>
    </recommendedName>
</protein>
<comment type="similarity">
    <text evidence="1">Belongs to the MET18/MMS19 family.</text>
</comment>
<comment type="function">
    <text evidence="1">Key component of the cytosolic iron-sulfur protein assembly (CIA) complex, a multiprotein complex that mediates the incorporation of iron-sulfur cluster into apoproteins specifically involved in DNA metabolism and genomic integrity. In the CIA complex, MMS19 acts as an adapter between early-acting CIA components and a subset of cellular target iron-sulfur proteins.</text>
</comment>
<comment type="subcellular location">
    <subcellularLocation>
        <location evidence="1">Cytoplasm</location>
        <location evidence="1">Cytoskeleton</location>
        <location evidence="1">Spindle</location>
    </subcellularLocation>
    <subcellularLocation>
        <location evidence="1">Nucleus</location>
    </subcellularLocation>
</comment>
<dbReference type="PANTHER" id="PTHR12891">
    <property type="entry name" value="DNA REPAIR/TRANSCRIPTION PROTEIN MET18/MMS19"/>
    <property type="match status" value="1"/>
</dbReference>
<dbReference type="InterPro" id="IPR039920">
    <property type="entry name" value="MMS19"/>
</dbReference>
<dbReference type="GO" id="GO:0016226">
    <property type="term" value="P:iron-sulfur cluster assembly"/>
    <property type="evidence" value="ECO:0007669"/>
    <property type="project" value="UniProtKB-UniRule"/>
</dbReference>
<dbReference type="GO" id="GO:0097361">
    <property type="term" value="C:cytosolic [4Fe-4S] assembly targeting complex"/>
    <property type="evidence" value="ECO:0007669"/>
    <property type="project" value="UniProtKB-UniRule"/>
</dbReference>
<dbReference type="PANTHER" id="PTHR12891:SF0">
    <property type="entry name" value="MMS19 NUCLEOTIDE EXCISION REPAIR PROTEIN HOMOLOG"/>
    <property type="match status" value="1"/>
</dbReference>
<dbReference type="Gene3D" id="1.25.10.10">
    <property type="entry name" value="Leucine-rich Repeat Variant"/>
    <property type="match status" value="1"/>
</dbReference>
<reference evidence="4" key="1">
    <citation type="submission" date="2016-05" db="UniProtKB">
        <authorList>
            <consortium name="WormBaseParasite"/>
        </authorList>
    </citation>
    <scope>IDENTIFICATION</scope>
</reference>
<feature type="domain" description="MMS19 N-terminal" evidence="2">
    <location>
        <begin position="30"/>
        <end position="290"/>
    </location>
</feature>
<proteinExistence type="inferred from homology"/>
<evidence type="ECO:0000313" key="4">
    <source>
        <dbReference type="WBParaSite" id="ALUE_0000736501-mRNA-1"/>
    </source>
</evidence>
<keyword evidence="1" id="KW-0206">Cytoskeleton</keyword>
<dbReference type="InterPro" id="IPR016024">
    <property type="entry name" value="ARM-type_fold"/>
</dbReference>
<keyword evidence="1" id="KW-0227">DNA damage</keyword>
<keyword evidence="1" id="KW-0539">Nucleus</keyword>
<comment type="subunit">
    <text evidence="1">Component of the CIA complex.</text>
</comment>
<dbReference type="WBParaSite" id="ALUE_0000736501-mRNA-1">
    <property type="protein sequence ID" value="ALUE_0000736501-mRNA-1"/>
    <property type="gene ID" value="ALUE_0000736501"/>
</dbReference>
<name>A0A0M3HW87_ASCLU</name>
<evidence type="ECO:0000259" key="2">
    <source>
        <dbReference type="Pfam" id="PF14500"/>
    </source>
</evidence>
<dbReference type="AlphaFoldDB" id="A0A0M3HW87"/>
<dbReference type="InterPro" id="IPR011989">
    <property type="entry name" value="ARM-like"/>
</dbReference>
<keyword evidence="1" id="KW-0963">Cytoplasm</keyword>
<dbReference type="InterPro" id="IPR029240">
    <property type="entry name" value="MMS19_N"/>
</dbReference>
<keyword evidence="1" id="KW-0234">DNA repair</keyword>
<dbReference type="GO" id="GO:0005819">
    <property type="term" value="C:spindle"/>
    <property type="evidence" value="ECO:0007669"/>
    <property type="project" value="UniProtKB-SubCell"/>
</dbReference>
<keyword evidence="3" id="KW-1185">Reference proteome</keyword>
<dbReference type="SUPFAM" id="SSF48371">
    <property type="entry name" value="ARM repeat"/>
    <property type="match status" value="2"/>
</dbReference>
<evidence type="ECO:0000313" key="3">
    <source>
        <dbReference type="Proteomes" id="UP000036681"/>
    </source>
</evidence>
<accession>A0A0M3HW87</accession>
<organism evidence="3 4">
    <name type="scientific">Ascaris lumbricoides</name>
    <name type="common">Giant roundworm</name>
    <dbReference type="NCBI Taxonomy" id="6252"/>
    <lineage>
        <taxon>Eukaryota</taxon>
        <taxon>Metazoa</taxon>
        <taxon>Ecdysozoa</taxon>
        <taxon>Nematoda</taxon>
        <taxon>Chromadorea</taxon>
        <taxon>Rhabditida</taxon>
        <taxon>Spirurina</taxon>
        <taxon>Ascaridomorpha</taxon>
        <taxon>Ascaridoidea</taxon>
        <taxon>Ascarididae</taxon>
        <taxon>Ascaris</taxon>
    </lineage>
</organism>
<evidence type="ECO:0000256" key="1">
    <source>
        <dbReference type="RuleBase" id="RU367072"/>
    </source>
</evidence>